<evidence type="ECO:0000256" key="1">
    <source>
        <dbReference type="ARBA" id="ARBA00006082"/>
    </source>
</evidence>
<dbReference type="PANTHER" id="PTHR10073">
    <property type="entry name" value="DNA MISMATCH REPAIR PROTEIN MLH, PMS, MUTL"/>
    <property type="match status" value="1"/>
</dbReference>
<dbReference type="InterPro" id="IPR014721">
    <property type="entry name" value="Ribsml_uS5_D2-typ_fold_subgr"/>
</dbReference>
<evidence type="ECO:0000259" key="7">
    <source>
        <dbReference type="SMART" id="SM00853"/>
    </source>
</evidence>
<dbReference type="InterPro" id="IPR014790">
    <property type="entry name" value="MutL_C"/>
</dbReference>
<feature type="domain" description="DNA mismatch repair protein S5" evidence="8">
    <location>
        <begin position="209"/>
        <end position="327"/>
    </location>
</feature>
<dbReference type="CDD" id="cd16926">
    <property type="entry name" value="HATPase_MutL-MLH-PMS-like"/>
    <property type="match status" value="1"/>
</dbReference>
<reference evidence="9 10" key="1">
    <citation type="submission" date="2019-01" db="EMBL/GenBank/DDBJ databases">
        <title>Whole Genome of Ornithobacterium rhinotracheale FARPER-174b.</title>
        <authorList>
            <person name="Tataje-Lavanda L.A."/>
            <person name="Montalvan A."/>
            <person name="Montesinos R."/>
            <person name="Zimic M."/>
            <person name="Fernandez-Sanchez M."/>
            <person name="Fernandez-Diaz M."/>
        </authorList>
    </citation>
    <scope>NUCLEOTIDE SEQUENCE [LARGE SCALE GENOMIC DNA]</scope>
    <source>
        <strain evidence="9 10">FARPER-174b</strain>
    </source>
</reference>
<dbReference type="InterPro" id="IPR014762">
    <property type="entry name" value="DNA_mismatch_repair_CS"/>
</dbReference>
<dbReference type="InterPro" id="IPR002099">
    <property type="entry name" value="MutL/Mlh/PMS"/>
</dbReference>
<dbReference type="Pfam" id="PF08676">
    <property type="entry name" value="MutL_C"/>
    <property type="match status" value="1"/>
</dbReference>
<dbReference type="SMART" id="SM01340">
    <property type="entry name" value="DNA_mis_repair"/>
    <property type="match status" value="1"/>
</dbReference>
<dbReference type="InterPro" id="IPR036890">
    <property type="entry name" value="HATPase_C_sf"/>
</dbReference>
<dbReference type="Gene3D" id="3.30.1370.100">
    <property type="entry name" value="MutL, C-terminal domain, regulatory subdomain"/>
    <property type="match status" value="1"/>
</dbReference>
<evidence type="ECO:0000313" key="9">
    <source>
        <dbReference type="EMBL" id="QAR31417.1"/>
    </source>
</evidence>
<dbReference type="SUPFAM" id="SSF54211">
    <property type="entry name" value="Ribosomal protein S5 domain 2-like"/>
    <property type="match status" value="1"/>
</dbReference>
<dbReference type="SUPFAM" id="SSF55874">
    <property type="entry name" value="ATPase domain of HSP90 chaperone/DNA topoisomerase II/histidine kinase"/>
    <property type="match status" value="1"/>
</dbReference>
<dbReference type="InterPro" id="IPR037198">
    <property type="entry name" value="MutL_C_sf"/>
</dbReference>
<dbReference type="InterPro" id="IPR020667">
    <property type="entry name" value="DNA_mismatch_repair_MutL"/>
</dbReference>
<keyword evidence="9" id="KW-0540">Nuclease</keyword>
<dbReference type="InterPro" id="IPR013507">
    <property type="entry name" value="DNA_mismatch_S5_2-like"/>
</dbReference>
<dbReference type="InterPro" id="IPR020568">
    <property type="entry name" value="Ribosomal_Su5_D2-typ_SF"/>
</dbReference>
<dbReference type="FunFam" id="3.30.565.10:FF:000003">
    <property type="entry name" value="DNA mismatch repair endonuclease MutL"/>
    <property type="match status" value="1"/>
</dbReference>
<dbReference type="GO" id="GO:0016887">
    <property type="term" value="F:ATP hydrolysis activity"/>
    <property type="evidence" value="ECO:0007669"/>
    <property type="project" value="InterPro"/>
</dbReference>
<dbReference type="GO" id="GO:0032300">
    <property type="term" value="C:mismatch repair complex"/>
    <property type="evidence" value="ECO:0007669"/>
    <property type="project" value="InterPro"/>
</dbReference>
<protein>
    <recommendedName>
        <fullName evidence="2 5">DNA mismatch repair protein MutL</fullName>
    </recommendedName>
</protein>
<dbReference type="GO" id="GO:0004519">
    <property type="term" value="F:endonuclease activity"/>
    <property type="evidence" value="ECO:0007669"/>
    <property type="project" value="UniProtKB-KW"/>
</dbReference>
<dbReference type="PANTHER" id="PTHR10073:SF12">
    <property type="entry name" value="DNA MISMATCH REPAIR PROTEIN MLH1"/>
    <property type="match status" value="1"/>
</dbReference>
<dbReference type="Gene3D" id="3.30.1540.20">
    <property type="entry name" value="MutL, C-terminal domain, dimerisation subdomain"/>
    <property type="match status" value="1"/>
</dbReference>
<dbReference type="GO" id="GO:0140664">
    <property type="term" value="F:ATP-dependent DNA damage sensor activity"/>
    <property type="evidence" value="ECO:0007669"/>
    <property type="project" value="InterPro"/>
</dbReference>
<feature type="region of interest" description="Disordered" evidence="6">
    <location>
        <begin position="372"/>
        <end position="396"/>
    </location>
</feature>
<evidence type="ECO:0000256" key="4">
    <source>
        <dbReference type="ARBA" id="ARBA00023204"/>
    </source>
</evidence>
<dbReference type="SUPFAM" id="SSF118116">
    <property type="entry name" value="DNA mismatch repair protein MutL"/>
    <property type="match status" value="1"/>
</dbReference>
<dbReference type="InterPro" id="IPR038973">
    <property type="entry name" value="MutL/Mlh/Pms-like"/>
</dbReference>
<dbReference type="PROSITE" id="PS00058">
    <property type="entry name" value="DNA_MISMATCH_REPAIR_1"/>
    <property type="match status" value="1"/>
</dbReference>
<dbReference type="InterPro" id="IPR042120">
    <property type="entry name" value="MutL_C_dimsub"/>
</dbReference>
<dbReference type="Gene3D" id="3.30.230.10">
    <property type="match status" value="1"/>
</dbReference>
<sequence>MSDIIQLLPPQVANQIAAGEVVQRPASVVKELLENAVDAGATQIQLIVKDAGRTIVQVIDNGKGMSVTDARMAFERHATSKIHTSDDIFKIMTKGFRGEALASIAAVAQVELKTKQDEDTVGTCVQISGGDFESQEPAVTQKGSIISVKNLFYNVPARRNFLKSNAVEFRHILDEFHRVALSHENIDFTLIHNDEEIFRLTKANLAQRVLHIFGRKIEGQLVPISEETDIVKITGYVGKPNIAKKSRGEQFFFVNHRFIKSNYLHKSIQNAFEDLIPKGNHPSYFIFLELPPEKIDINIHPTKTEIKFEDEYSIFAQLRAATKHALGQYQVTPPLDFDSTVQIDVPILDKRKDISYPEISVDKTYNPFEVETPPVAPSSGVPKSGGFSYSPPPRPKSAGGSYDYYDLLSGEEELQTTFVPQEEIQETSQVLQWNNAYIVATYKGDLLLVDQHRAHQTILFYNFKNLAQKNTLSQQLLFPIEYPLNEKEKSLLNESLSDWLSFGFDMEVQGDVCLVNAIPSEISQENMIEILQHFFEEESVDDLGELKEHLCRIMAKSAAVKKGTTLNEAEINHLVQELFKLEQFNYSPFGKKIYYSLSLQEIQKKLD</sequence>
<dbReference type="SMART" id="SM00853">
    <property type="entry name" value="MutL_C"/>
    <property type="match status" value="1"/>
</dbReference>
<name>A0A3R5XV92_ORNRH</name>
<keyword evidence="9" id="KW-0255">Endonuclease</keyword>
<evidence type="ECO:0000313" key="10">
    <source>
        <dbReference type="Proteomes" id="UP000287701"/>
    </source>
</evidence>
<accession>A0A3R5XV92</accession>
<evidence type="ECO:0000259" key="8">
    <source>
        <dbReference type="SMART" id="SM01340"/>
    </source>
</evidence>
<gene>
    <name evidence="5 9" type="primary">mutL</name>
    <name evidence="9" type="ORF">EQP59_08725</name>
</gene>
<dbReference type="AlphaFoldDB" id="A0A3R5XV92"/>
<evidence type="ECO:0000256" key="5">
    <source>
        <dbReference type="HAMAP-Rule" id="MF_00149"/>
    </source>
</evidence>
<dbReference type="GO" id="GO:0006298">
    <property type="term" value="P:mismatch repair"/>
    <property type="evidence" value="ECO:0007669"/>
    <property type="project" value="UniProtKB-UniRule"/>
</dbReference>
<dbReference type="InterPro" id="IPR042121">
    <property type="entry name" value="MutL_C_regsub"/>
</dbReference>
<organism evidence="9 10">
    <name type="scientific">Ornithobacterium rhinotracheale</name>
    <dbReference type="NCBI Taxonomy" id="28251"/>
    <lineage>
        <taxon>Bacteria</taxon>
        <taxon>Pseudomonadati</taxon>
        <taxon>Bacteroidota</taxon>
        <taxon>Flavobacteriia</taxon>
        <taxon>Flavobacteriales</taxon>
        <taxon>Weeksellaceae</taxon>
        <taxon>Ornithobacterium</taxon>
    </lineage>
</organism>
<proteinExistence type="inferred from homology"/>
<keyword evidence="3 5" id="KW-0227">DNA damage</keyword>
<dbReference type="NCBIfam" id="TIGR00585">
    <property type="entry name" value="mutl"/>
    <property type="match status" value="1"/>
</dbReference>
<dbReference type="RefSeq" id="WP_128501847.1">
    <property type="nucleotide sequence ID" value="NZ_CP035107.1"/>
</dbReference>
<dbReference type="HAMAP" id="MF_00149">
    <property type="entry name" value="DNA_mis_repair"/>
    <property type="match status" value="1"/>
</dbReference>
<comment type="similarity">
    <text evidence="1 5">Belongs to the DNA mismatch repair MutL/HexB family.</text>
</comment>
<dbReference type="GO" id="GO:0030983">
    <property type="term" value="F:mismatched DNA binding"/>
    <property type="evidence" value="ECO:0007669"/>
    <property type="project" value="InterPro"/>
</dbReference>
<keyword evidence="9" id="KW-0378">Hydrolase</keyword>
<dbReference type="Pfam" id="PF01119">
    <property type="entry name" value="DNA_mis_repair"/>
    <property type="match status" value="1"/>
</dbReference>
<dbReference type="CDD" id="cd00782">
    <property type="entry name" value="MutL_Trans"/>
    <property type="match status" value="1"/>
</dbReference>
<dbReference type="Gene3D" id="3.30.565.10">
    <property type="entry name" value="Histidine kinase-like ATPase, C-terminal domain"/>
    <property type="match status" value="1"/>
</dbReference>
<feature type="domain" description="MutL C-terminal dimerisation" evidence="7">
    <location>
        <begin position="429"/>
        <end position="566"/>
    </location>
</feature>
<evidence type="ECO:0000256" key="6">
    <source>
        <dbReference type="SAM" id="MobiDB-lite"/>
    </source>
</evidence>
<comment type="function">
    <text evidence="5">This protein is involved in the repair of mismatches in DNA. It is required for dam-dependent methyl-directed DNA mismatch repair. May act as a 'molecular matchmaker', a protein that promotes the formation of a stable complex between two or more DNA-binding proteins in an ATP-dependent manner without itself being part of a final effector complex.</text>
</comment>
<evidence type="ECO:0000256" key="2">
    <source>
        <dbReference type="ARBA" id="ARBA00021975"/>
    </source>
</evidence>
<keyword evidence="4 5" id="KW-0234">DNA repair</keyword>
<evidence type="ECO:0000256" key="3">
    <source>
        <dbReference type="ARBA" id="ARBA00022763"/>
    </source>
</evidence>
<dbReference type="Pfam" id="PF13589">
    <property type="entry name" value="HATPase_c_3"/>
    <property type="match status" value="1"/>
</dbReference>
<dbReference type="EMBL" id="CP035107">
    <property type="protein sequence ID" value="QAR31417.1"/>
    <property type="molecule type" value="Genomic_DNA"/>
</dbReference>
<dbReference type="Proteomes" id="UP000287701">
    <property type="component" value="Chromosome"/>
</dbReference>
<dbReference type="OrthoDB" id="9763467at2"/>
<dbReference type="GO" id="GO:0005524">
    <property type="term" value="F:ATP binding"/>
    <property type="evidence" value="ECO:0007669"/>
    <property type="project" value="InterPro"/>
</dbReference>